<dbReference type="GeneID" id="30582423"/>
<dbReference type="EMBL" id="RJJG01000001">
    <property type="protein sequence ID" value="RNI10814.1"/>
    <property type="molecule type" value="Genomic_DNA"/>
</dbReference>
<dbReference type="KEGG" id="mhaz:BHR79_01665"/>
<dbReference type="OrthoDB" id="121872at2157"/>
<keyword evidence="1" id="KW-0472">Membrane</keyword>
<reference evidence="3 7" key="3">
    <citation type="submission" date="2018-10" db="EMBL/GenBank/DDBJ databases">
        <title>Cultivation of a novel Methanohalophilus strain from Kebrit Deep of the Red Sea and a genomic comparison of members of the genus Methanohalophilus.</title>
        <authorList>
            <person name="Guan Y."/>
            <person name="Ngugi D.K."/>
            <person name="Stingl U."/>
        </authorList>
    </citation>
    <scope>NUCLEOTIDE SEQUENCE [LARGE SCALE GENOMIC DNA]</scope>
    <source>
        <strain evidence="3 7">DSM 3094</strain>
    </source>
</reference>
<dbReference type="STRING" id="2177.BHR79_01665"/>
<dbReference type="AlphaFoldDB" id="A0A1L3Q0C4"/>
<dbReference type="EMBL" id="FNMU01000001">
    <property type="protein sequence ID" value="SDW02348.1"/>
    <property type="molecule type" value="Genomic_DNA"/>
</dbReference>
<evidence type="ECO:0000313" key="4">
    <source>
        <dbReference type="EMBL" id="SDW02348.1"/>
    </source>
</evidence>
<organism evidence="2 5">
    <name type="scientific">Methanohalophilus halophilus</name>
    <dbReference type="NCBI Taxonomy" id="2177"/>
    <lineage>
        <taxon>Archaea</taxon>
        <taxon>Methanobacteriati</taxon>
        <taxon>Methanobacteriota</taxon>
        <taxon>Stenosarchaea group</taxon>
        <taxon>Methanomicrobia</taxon>
        <taxon>Methanosarcinales</taxon>
        <taxon>Methanosarcinaceae</taxon>
        <taxon>Methanohalophilus</taxon>
    </lineage>
</organism>
<evidence type="ECO:0000313" key="6">
    <source>
        <dbReference type="Proteomes" id="UP000198669"/>
    </source>
</evidence>
<feature type="transmembrane region" description="Helical" evidence="1">
    <location>
        <begin position="7"/>
        <end position="26"/>
    </location>
</feature>
<keyword evidence="1" id="KW-0812">Transmembrane</keyword>
<feature type="transmembrane region" description="Helical" evidence="1">
    <location>
        <begin position="32"/>
        <end position="51"/>
    </location>
</feature>
<proteinExistence type="predicted"/>
<gene>
    <name evidence="2" type="ORF">BHR79_01665</name>
    <name evidence="3" type="ORF">EFE40_01125</name>
    <name evidence="4" type="ORF">SAMN04515625_0156</name>
</gene>
<dbReference type="EMBL" id="CP017921">
    <property type="protein sequence ID" value="APH38318.1"/>
    <property type="molecule type" value="Genomic_DNA"/>
</dbReference>
<sequence length="84" mass="9420">MKKEKSLYHNPYLIAVLYIIAILFLYTAYRDLIAIAVGGIFITIFGLMYGVQEHDRDLIFYSGLFLSASIVAIIIAGTFVSLII</sequence>
<protein>
    <submittedName>
        <fullName evidence="2">Uncharacterized protein</fullName>
    </submittedName>
</protein>
<reference evidence="4 6" key="2">
    <citation type="submission" date="2016-10" db="EMBL/GenBank/DDBJ databases">
        <authorList>
            <person name="de Groot N.N."/>
        </authorList>
    </citation>
    <scope>NUCLEOTIDE SEQUENCE [LARGE SCALE GENOMIC DNA]</scope>
    <source>
        <strain evidence="4 6">Z-7982</strain>
    </source>
</reference>
<evidence type="ECO:0000313" key="2">
    <source>
        <dbReference type="EMBL" id="APH38318.1"/>
    </source>
</evidence>
<dbReference type="Proteomes" id="UP000198669">
    <property type="component" value="Unassembled WGS sequence"/>
</dbReference>
<dbReference type="RefSeq" id="WP_072560605.1">
    <property type="nucleotide sequence ID" value="NZ_CP017921.1"/>
</dbReference>
<feature type="transmembrane region" description="Helical" evidence="1">
    <location>
        <begin position="58"/>
        <end position="83"/>
    </location>
</feature>
<reference evidence="2 5" key="1">
    <citation type="submission" date="2016-10" db="EMBL/GenBank/DDBJ databases">
        <title>Methanohalophilus halophilus.</title>
        <authorList>
            <person name="L'haridon S."/>
        </authorList>
    </citation>
    <scope>NUCLEOTIDE SEQUENCE [LARGE SCALE GENOMIC DNA]</scope>
    <source>
        <strain evidence="2 5">Z-7982</strain>
    </source>
</reference>
<name>A0A1L3Q0C4_9EURY</name>
<keyword evidence="1" id="KW-1133">Transmembrane helix</keyword>
<evidence type="ECO:0000313" key="5">
    <source>
        <dbReference type="Proteomes" id="UP000186879"/>
    </source>
</evidence>
<keyword evidence="5" id="KW-1185">Reference proteome</keyword>
<evidence type="ECO:0000313" key="7">
    <source>
        <dbReference type="Proteomes" id="UP000267921"/>
    </source>
</evidence>
<accession>A0A1L3Q0C4</accession>
<evidence type="ECO:0000256" key="1">
    <source>
        <dbReference type="SAM" id="Phobius"/>
    </source>
</evidence>
<dbReference type="Proteomes" id="UP000186879">
    <property type="component" value="Chromosome"/>
</dbReference>
<evidence type="ECO:0000313" key="3">
    <source>
        <dbReference type="EMBL" id="RNI10814.1"/>
    </source>
</evidence>
<dbReference type="Proteomes" id="UP000267921">
    <property type="component" value="Unassembled WGS sequence"/>
</dbReference>